<organism evidence="2 3">
    <name type="scientific">Geobacillus stearothermophilus</name>
    <name type="common">Bacillus stearothermophilus</name>
    <dbReference type="NCBI Taxonomy" id="1422"/>
    <lineage>
        <taxon>Bacteria</taxon>
        <taxon>Bacillati</taxon>
        <taxon>Bacillota</taxon>
        <taxon>Bacilli</taxon>
        <taxon>Bacillales</taxon>
        <taxon>Anoxybacillaceae</taxon>
        <taxon>Geobacillus</taxon>
    </lineage>
</organism>
<keyword evidence="2" id="KW-0436">Ligase</keyword>
<protein>
    <submittedName>
        <fullName evidence="2">Long-chain-fatty-acid--CoA ligase</fullName>
        <ecNumber evidence="2">6.2.1.3</ecNumber>
    </submittedName>
</protein>
<sequence>MNLTTRLAQIAKQLPDKEAYVFMGERCTYQQLDAAVSRFADGLAQLGIRRGGSHRLIAWQFAVICHRPVRGAAARSDRHPDQSDLYAGRNWVYFA</sequence>
<dbReference type="GO" id="GO:0004467">
    <property type="term" value="F:long-chain fatty acid-CoA ligase activity"/>
    <property type="evidence" value="ECO:0007669"/>
    <property type="project" value="UniProtKB-EC"/>
</dbReference>
<dbReference type="PATRIC" id="fig|1422.17.peg.2427"/>
<reference evidence="2 3" key="1">
    <citation type="submission" date="2016-01" db="EMBL/GenBank/DDBJ databases">
        <title>Draft Genome Sequences of Seven Thermophilic Sporeformers Isolated from Foods.</title>
        <authorList>
            <person name="Berendsen E.M."/>
            <person name="Wells-Bennik M.H."/>
            <person name="Krawcyk A.O."/>
            <person name="De Jong A."/>
            <person name="Holsappel S."/>
            <person name="Eijlander R.T."/>
            <person name="Kuipers O.P."/>
        </authorList>
    </citation>
    <scope>NUCLEOTIDE SEQUENCE [LARGE SCALE GENOMIC DNA]</scope>
    <source>
        <strain evidence="2 3">B4114</strain>
    </source>
</reference>
<dbReference type="EC" id="6.2.1.3" evidence="2"/>
<comment type="caution">
    <text evidence="2">The sequence shown here is derived from an EMBL/GenBank/DDBJ whole genome shotgun (WGS) entry which is preliminary data.</text>
</comment>
<dbReference type="EMBL" id="LQYY01000033">
    <property type="protein sequence ID" value="KYD34674.1"/>
    <property type="molecule type" value="Genomic_DNA"/>
</dbReference>
<accession>A0A150NDA7</accession>
<evidence type="ECO:0000313" key="2">
    <source>
        <dbReference type="EMBL" id="KYD34674.1"/>
    </source>
</evidence>
<proteinExistence type="predicted"/>
<gene>
    <name evidence="2" type="ORF">B4114_0540</name>
</gene>
<evidence type="ECO:0000259" key="1">
    <source>
        <dbReference type="Pfam" id="PF00501"/>
    </source>
</evidence>
<dbReference type="Pfam" id="PF00501">
    <property type="entry name" value="AMP-binding"/>
    <property type="match status" value="1"/>
</dbReference>
<evidence type="ECO:0000313" key="3">
    <source>
        <dbReference type="Proteomes" id="UP000075517"/>
    </source>
</evidence>
<dbReference type="Proteomes" id="UP000075517">
    <property type="component" value="Unassembled WGS sequence"/>
</dbReference>
<name>A0A150NDA7_GEOSE</name>
<dbReference type="SUPFAM" id="SSF56801">
    <property type="entry name" value="Acetyl-CoA synthetase-like"/>
    <property type="match status" value="1"/>
</dbReference>
<dbReference type="Gene3D" id="3.40.50.980">
    <property type="match status" value="1"/>
</dbReference>
<dbReference type="AlphaFoldDB" id="A0A150NDA7"/>
<dbReference type="InterPro" id="IPR000873">
    <property type="entry name" value="AMP-dep_synth/lig_dom"/>
</dbReference>
<feature type="domain" description="AMP-dependent synthetase/ligase" evidence="1">
    <location>
        <begin position="9"/>
        <end position="51"/>
    </location>
</feature>